<dbReference type="Proteomes" id="UP001430804">
    <property type="component" value="Unassembled WGS sequence"/>
</dbReference>
<dbReference type="CDD" id="cd08946">
    <property type="entry name" value="SDR_e"/>
    <property type="match status" value="1"/>
</dbReference>
<sequence length="308" mass="33186">MTSRTRTLVIGSSGFLGRKLVAAIAEQGGEVHGFDPVSCTQDQLASHCRGSVSDPELLDEALRQSKPQSVISLAAYIQPGLGPGRSAELDPDAAFMVNVGGFRNIIAACRRHGVSRLIWSSSTTVLGSAHQHEREIVDEDAPCFPESVYALTKTLAEEIGTYEHGRQDLEVVAVRPTLVLGRGHPYRGILDPLKSLFDAASGRGGEAVTVEWGPHRFDIVDVRDCAAAILALAMTKKPLRPVYHINAGPTDIHEIVAVAKTCRLSLRVTVNETTGSTHFPLVSAKRLTEDIGFKPEFGGTEIIRDCVT</sequence>
<dbReference type="EMBL" id="JAHWQX010000001">
    <property type="protein sequence ID" value="MBW3096011.1"/>
    <property type="molecule type" value="Genomic_DNA"/>
</dbReference>
<reference evidence="2" key="1">
    <citation type="submission" date="2021-07" db="EMBL/GenBank/DDBJ databases">
        <title>Pseudohoeflea marina sp. nov. a polyhydroxyalcanoate-producing bacterium.</title>
        <authorList>
            <person name="Zheng W."/>
            <person name="Yu S."/>
            <person name="Huang Y."/>
        </authorList>
    </citation>
    <scope>NUCLEOTIDE SEQUENCE</scope>
    <source>
        <strain evidence="2">DP4N28-3</strain>
    </source>
</reference>
<dbReference type="RefSeq" id="WP_219157832.1">
    <property type="nucleotide sequence ID" value="NZ_JAHWQX010000001.1"/>
</dbReference>
<keyword evidence="3" id="KW-1185">Reference proteome</keyword>
<dbReference type="PANTHER" id="PTHR48079">
    <property type="entry name" value="PROTEIN YEEZ"/>
    <property type="match status" value="1"/>
</dbReference>
<name>A0ABS6WJ96_9HYPH</name>
<accession>A0ABS6WJ96</accession>
<comment type="caution">
    <text evidence="2">The sequence shown here is derived from an EMBL/GenBank/DDBJ whole genome shotgun (WGS) entry which is preliminary data.</text>
</comment>
<dbReference type="Pfam" id="PF01370">
    <property type="entry name" value="Epimerase"/>
    <property type="match status" value="1"/>
</dbReference>
<dbReference type="PANTHER" id="PTHR48079:SF6">
    <property type="entry name" value="NAD(P)-BINDING DOMAIN-CONTAINING PROTEIN-RELATED"/>
    <property type="match status" value="1"/>
</dbReference>
<evidence type="ECO:0000259" key="1">
    <source>
        <dbReference type="Pfam" id="PF01370"/>
    </source>
</evidence>
<feature type="domain" description="NAD-dependent epimerase/dehydratase" evidence="1">
    <location>
        <begin position="8"/>
        <end position="245"/>
    </location>
</feature>
<proteinExistence type="predicted"/>
<evidence type="ECO:0000313" key="2">
    <source>
        <dbReference type="EMBL" id="MBW3096011.1"/>
    </source>
</evidence>
<dbReference type="InterPro" id="IPR001509">
    <property type="entry name" value="Epimerase_deHydtase"/>
</dbReference>
<dbReference type="InterPro" id="IPR051783">
    <property type="entry name" value="NAD(P)-dependent_oxidoreduct"/>
</dbReference>
<organism evidence="2 3">
    <name type="scientific">Pseudohoeflea coraliihabitans</name>
    <dbReference type="NCBI Taxonomy" id="2860393"/>
    <lineage>
        <taxon>Bacteria</taxon>
        <taxon>Pseudomonadati</taxon>
        <taxon>Pseudomonadota</taxon>
        <taxon>Alphaproteobacteria</taxon>
        <taxon>Hyphomicrobiales</taxon>
        <taxon>Rhizobiaceae</taxon>
        <taxon>Pseudohoeflea</taxon>
    </lineage>
</organism>
<gene>
    <name evidence="2" type="ORF">KY465_01820</name>
</gene>
<protein>
    <submittedName>
        <fullName evidence="2">NAD(P)-dependent oxidoreductase</fullName>
    </submittedName>
</protein>
<evidence type="ECO:0000313" key="3">
    <source>
        <dbReference type="Proteomes" id="UP001430804"/>
    </source>
</evidence>